<proteinExistence type="predicted"/>
<organism evidence="1 2">
    <name type="scientific">Candidatus Cryosericum odellii</name>
    <dbReference type="NCBI Taxonomy" id="2290917"/>
    <lineage>
        <taxon>Bacteria</taxon>
        <taxon>Pseudomonadati</taxon>
        <taxon>Caldisericota/Cryosericota group</taxon>
        <taxon>Candidatus Cryosericota</taxon>
        <taxon>Candidatus Cryosericia</taxon>
        <taxon>Candidatus Cryosericales</taxon>
        <taxon>Candidatus Cryosericaceae</taxon>
        <taxon>Candidatus Cryosericum</taxon>
    </lineage>
</organism>
<evidence type="ECO:0000313" key="1">
    <source>
        <dbReference type="EMBL" id="RIE10830.1"/>
    </source>
</evidence>
<reference evidence="1 2" key="1">
    <citation type="submission" date="2018-09" db="EMBL/GenBank/DDBJ databases">
        <title>Discovery and Ecogenomic Context for Candidatus Cryosericales, a Global Caldiserica Order Active in Thawing Permafrost.</title>
        <authorList>
            <person name="Martinez M.A."/>
            <person name="Woodcroft B.J."/>
            <person name="Ignacio Espinoza J.C."/>
            <person name="Zayed A."/>
            <person name="Singleton C.M."/>
            <person name="Boyd J."/>
            <person name="Li Y.-F."/>
            <person name="Purvine S."/>
            <person name="Maughan H."/>
            <person name="Hodgkins S.B."/>
            <person name="Anderson D."/>
            <person name="Sederholm M."/>
            <person name="Temperton B."/>
            <person name="Saleska S.R."/>
            <person name="Tyson G.W."/>
            <person name="Rich V.I."/>
        </authorList>
    </citation>
    <scope>NUCLEOTIDE SEQUENCE [LARGE SCALE GENOMIC DNA]</scope>
    <source>
        <strain evidence="1 2">SMC6</strain>
    </source>
</reference>
<name>A0A398D8B5_9BACT</name>
<gene>
    <name evidence="1" type="ORF">SMC6_00650</name>
</gene>
<comment type="caution">
    <text evidence="1">The sequence shown here is derived from an EMBL/GenBank/DDBJ whole genome shotgun (WGS) entry which is preliminary data.</text>
</comment>
<keyword evidence="2" id="KW-1185">Reference proteome</keyword>
<dbReference type="Proteomes" id="UP000266260">
    <property type="component" value="Unassembled WGS sequence"/>
</dbReference>
<dbReference type="AlphaFoldDB" id="A0A398D8B5"/>
<protein>
    <submittedName>
        <fullName evidence="1">Uncharacterized protein</fullName>
    </submittedName>
</protein>
<sequence length="64" mass="7091">MRLCLSLAVSIATSTQIASYELHHEEIIVSGEEMVLMLTYTTPSPARSWDMAGYDSQGEKTLLN</sequence>
<evidence type="ECO:0000313" key="2">
    <source>
        <dbReference type="Proteomes" id="UP000266260"/>
    </source>
</evidence>
<accession>A0A398D8B5</accession>
<dbReference type="EMBL" id="QXIT01000013">
    <property type="protein sequence ID" value="RIE10830.1"/>
    <property type="molecule type" value="Genomic_DNA"/>
</dbReference>